<comment type="caution">
    <text evidence="2">The sequence shown here is derived from an EMBL/GenBank/DDBJ whole genome shotgun (WGS) entry which is preliminary data.</text>
</comment>
<feature type="non-terminal residue" evidence="2">
    <location>
        <position position="1"/>
    </location>
</feature>
<evidence type="ECO:0000256" key="1">
    <source>
        <dbReference type="SAM" id="MobiDB-lite"/>
    </source>
</evidence>
<dbReference type="Proteomes" id="UP000265520">
    <property type="component" value="Unassembled WGS sequence"/>
</dbReference>
<dbReference type="AlphaFoldDB" id="A0A392T2B2"/>
<organism evidence="2 3">
    <name type="scientific">Trifolium medium</name>
    <dbReference type="NCBI Taxonomy" id="97028"/>
    <lineage>
        <taxon>Eukaryota</taxon>
        <taxon>Viridiplantae</taxon>
        <taxon>Streptophyta</taxon>
        <taxon>Embryophyta</taxon>
        <taxon>Tracheophyta</taxon>
        <taxon>Spermatophyta</taxon>
        <taxon>Magnoliopsida</taxon>
        <taxon>eudicotyledons</taxon>
        <taxon>Gunneridae</taxon>
        <taxon>Pentapetalae</taxon>
        <taxon>rosids</taxon>
        <taxon>fabids</taxon>
        <taxon>Fabales</taxon>
        <taxon>Fabaceae</taxon>
        <taxon>Papilionoideae</taxon>
        <taxon>50 kb inversion clade</taxon>
        <taxon>NPAAA clade</taxon>
        <taxon>Hologalegina</taxon>
        <taxon>IRL clade</taxon>
        <taxon>Trifolieae</taxon>
        <taxon>Trifolium</taxon>
    </lineage>
</organism>
<keyword evidence="3" id="KW-1185">Reference proteome</keyword>
<evidence type="ECO:0000313" key="2">
    <source>
        <dbReference type="EMBL" id="MCI55169.1"/>
    </source>
</evidence>
<feature type="region of interest" description="Disordered" evidence="1">
    <location>
        <begin position="49"/>
        <end position="72"/>
    </location>
</feature>
<name>A0A392T2B2_9FABA</name>
<sequence>TKHHLHFHLLHPSKHLKQLAPHHHQHHHQQMCLPPLQIVVGPQANCCEHGSHRETSPVLADVDDTWTGEQQS</sequence>
<evidence type="ECO:0000313" key="3">
    <source>
        <dbReference type="Proteomes" id="UP000265520"/>
    </source>
</evidence>
<reference evidence="2 3" key="1">
    <citation type="journal article" date="2018" name="Front. Plant Sci.">
        <title>Red Clover (Trifolium pratense) and Zigzag Clover (T. medium) - A Picture of Genomic Similarities and Differences.</title>
        <authorList>
            <person name="Dluhosova J."/>
            <person name="Istvanek J."/>
            <person name="Nedelnik J."/>
            <person name="Repkova J."/>
        </authorList>
    </citation>
    <scope>NUCLEOTIDE SEQUENCE [LARGE SCALE GENOMIC DNA]</scope>
    <source>
        <strain evidence="3">cv. 10/8</strain>
        <tissue evidence="2">Leaf</tissue>
    </source>
</reference>
<protein>
    <submittedName>
        <fullName evidence="2">Uncharacterized protein</fullName>
    </submittedName>
</protein>
<dbReference type="EMBL" id="LXQA010491820">
    <property type="protein sequence ID" value="MCI55169.1"/>
    <property type="molecule type" value="Genomic_DNA"/>
</dbReference>
<accession>A0A392T2B2</accession>
<proteinExistence type="predicted"/>